<dbReference type="PRINTS" id="PR01157">
    <property type="entry name" value="P2YPURNOCPTR"/>
</dbReference>
<evidence type="ECO:0000313" key="12">
    <source>
        <dbReference type="Proteomes" id="UP001634394"/>
    </source>
</evidence>
<evidence type="ECO:0000313" key="11">
    <source>
        <dbReference type="EMBL" id="KAL3866097.1"/>
    </source>
</evidence>
<evidence type="ECO:0000256" key="2">
    <source>
        <dbReference type="ARBA" id="ARBA00022692"/>
    </source>
</evidence>
<dbReference type="GO" id="GO:0016020">
    <property type="term" value="C:membrane"/>
    <property type="evidence" value="ECO:0007669"/>
    <property type="project" value="UniProtKB-SubCell"/>
</dbReference>
<comment type="caution">
    <text evidence="11">The sequence shown here is derived from an EMBL/GenBank/DDBJ whole genome shotgun (WGS) entry which is preliminary data.</text>
</comment>
<reference evidence="11 12" key="1">
    <citation type="submission" date="2024-11" db="EMBL/GenBank/DDBJ databases">
        <title>Chromosome-level genome assembly of the freshwater bivalve Anodonta woodiana.</title>
        <authorList>
            <person name="Chen X."/>
        </authorList>
    </citation>
    <scope>NUCLEOTIDE SEQUENCE [LARGE SCALE GENOMIC DNA]</scope>
    <source>
        <strain evidence="11">MN2024</strain>
        <tissue evidence="11">Gills</tissue>
    </source>
</reference>
<accession>A0ABD3VWY1</accession>
<dbReference type="GO" id="GO:0004930">
    <property type="term" value="F:G protein-coupled receptor activity"/>
    <property type="evidence" value="ECO:0007669"/>
    <property type="project" value="UniProtKB-KW"/>
</dbReference>
<dbReference type="PROSITE" id="PS50262">
    <property type="entry name" value="G_PROTEIN_RECEP_F1_2"/>
    <property type="match status" value="1"/>
</dbReference>
<name>A0ABD3VWY1_SINWO</name>
<evidence type="ECO:0000259" key="10">
    <source>
        <dbReference type="PROSITE" id="PS50262"/>
    </source>
</evidence>
<feature type="transmembrane region" description="Helical" evidence="9">
    <location>
        <begin position="159"/>
        <end position="180"/>
    </location>
</feature>
<evidence type="ECO:0000256" key="4">
    <source>
        <dbReference type="ARBA" id="ARBA00023040"/>
    </source>
</evidence>
<dbReference type="CDD" id="cd00637">
    <property type="entry name" value="7tm_classA_rhodopsin-like"/>
    <property type="match status" value="1"/>
</dbReference>
<dbReference type="SUPFAM" id="SSF81321">
    <property type="entry name" value="Family A G protein-coupled receptor-like"/>
    <property type="match status" value="1"/>
</dbReference>
<keyword evidence="2 8" id="KW-0812">Transmembrane</keyword>
<feature type="transmembrane region" description="Helical" evidence="9">
    <location>
        <begin position="307"/>
        <end position="331"/>
    </location>
</feature>
<dbReference type="PRINTS" id="PR00237">
    <property type="entry name" value="GPCRRHODOPSN"/>
</dbReference>
<evidence type="ECO:0000256" key="3">
    <source>
        <dbReference type="ARBA" id="ARBA00022989"/>
    </source>
</evidence>
<feature type="transmembrane region" description="Helical" evidence="9">
    <location>
        <begin position="40"/>
        <end position="68"/>
    </location>
</feature>
<comment type="similarity">
    <text evidence="8">Belongs to the G-protein coupled receptor 1 family.</text>
</comment>
<keyword evidence="4 8" id="KW-0297">G-protein coupled receptor</keyword>
<keyword evidence="5 9" id="KW-0472">Membrane</keyword>
<sequence length="388" mass="44184">MKENVSNFFDSKELTIWSNLDNASTRVSNIVIVQAAKPGIVIFLSMLFSIIGAVGIIGNILVIFAVIFSRKMRGSMTNLLITNLALADLAIMVLGIPEIVQFMMNKGWTFDSLTCRINRYILVTSLYGSVLTLISLCVERYIAIIHPIKAHILCNRRRIVLVLGCIWPCSWIAGLPTFFFNTVKLVHAETGIKYCVIMFPHNPDLYFMIFKLIESIAFYFVPLAVQLTMYAVVSRHLFTGSAHLHRTYTIRNHNGISMERLSEAIQARKGVVKMLMVSVVVYFLSYSPNQVLLIINFIRPQNFHENWTFLVFTMIIAYVNSAANPILYSIFSQNFRECFRSIMCVCCSKTPERQTLRYGSNHNTYNTTSTVTSRYWRHTSLASAVTEV</sequence>
<dbReference type="InterPro" id="IPR000276">
    <property type="entry name" value="GPCR_Rhodpsn"/>
</dbReference>
<gene>
    <name evidence="11" type="ORF">ACJMK2_043433</name>
</gene>
<dbReference type="PANTHER" id="PTHR24243:SF224">
    <property type="entry name" value="G-PROTEIN COUPLED RECEPTOR 19-RELATED"/>
    <property type="match status" value="1"/>
</dbReference>
<feature type="domain" description="G-protein coupled receptors family 1 profile" evidence="10">
    <location>
        <begin position="58"/>
        <end position="328"/>
    </location>
</feature>
<dbReference type="InterPro" id="IPR017452">
    <property type="entry name" value="GPCR_Rhodpsn_7TM"/>
</dbReference>
<protein>
    <recommendedName>
        <fullName evidence="10">G-protein coupled receptors family 1 profile domain-containing protein</fullName>
    </recommendedName>
</protein>
<evidence type="ECO:0000256" key="5">
    <source>
        <dbReference type="ARBA" id="ARBA00023136"/>
    </source>
</evidence>
<keyword evidence="6 8" id="KW-0675">Receptor</keyword>
<dbReference type="Gene3D" id="1.20.1070.10">
    <property type="entry name" value="Rhodopsin 7-helix transmembrane proteins"/>
    <property type="match status" value="1"/>
</dbReference>
<dbReference type="AlphaFoldDB" id="A0ABD3VWY1"/>
<dbReference type="EMBL" id="JBJQND010000009">
    <property type="protein sequence ID" value="KAL3866097.1"/>
    <property type="molecule type" value="Genomic_DNA"/>
</dbReference>
<comment type="subcellular location">
    <subcellularLocation>
        <location evidence="1">Membrane</location>
        <topology evidence="1">Multi-pass membrane protein</topology>
    </subcellularLocation>
</comment>
<proteinExistence type="inferred from homology"/>
<feature type="transmembrane region" description="Helical" evidence="9">
    <location>
        <begin position="80"/>
        <end position="100"/>
    </location>
</feature>
<dbReference type="PROSITE" id="PS00237">
    <property type="entry name" value="G_PROTEIN_RECEP_F1_1"/>
    <property type="match status" value="1"/>
</dbReference>
<evidence type="ECO:0000256" key="1">
    <source>
        <dbReference type="ARBA" id="ARBA00004141"/>
    </source>
</evidence>
<organism evidence="11 12">
    <name type="scientific">Sinanodonta woodiana</name>
    <name type="common">Chinese pond mussel</name>
    <name type="synonym">Anodonta woodiana</name>
    <dbReference type="NCBI Taxonomy" id="1069815"/>
    <lineage>
        <taxon>Eukaryota</taxon>
        <taxon>Metazoa</taxon>
        <taxon>Spiralia</taxon>
        <taxon>Lophotrochozoa</taxon>
        <taxon>Mollusca</taxon>
        <taxon>Bivalvia</taxon>
        <taxon>Autobranchia</taxon>
        <taxon>Heteroconchia</taxon>
        <taxon>Palaeoheterodonta</taxon>
        <taxon>Unionida</taxon>
        <taxon>Unionoidea</taxon>
        <taxon>Unionidae</taxon>
        <taxon>Unioninae</taxon>
        <taxon>Sinanodonta</taxon>
    </lineage>
</organism>
<feature type="transmembrane region" description="Helical" evidence="9">
    <location>
        <begin position="208"/>
        <end position="233"/>
    </location>
</feature>
<evidence type="ECO:0000256" key="7">
    <source>
        <dbReference type="ARBA" id="ARBA00023224"/>
    </source>
</evidence>
<dbReference type="Proteomes" id="UP001634394">
    <property type="component" value="Unassembled WGS sequence"/>
</dbReference>
<dbReference type="PANTHER" id="PTHR24243">
    <property type="entry name" value="G-PROTEIN COUPLED RECEPTOR"/>
    <property type="match status" value="1"/>
</dbReference>
<keyword evidence="3 9" id="KW-1133">Transmembrane helix</keyword>
<feature type="transmembrane region" description="Helical" evidence="9">
    <location>
        <begin position="120"/>
        <end position="138"/>
    </location>
</feature>
<evidence type="ECO:0000256" key="8">
    <source>
        <dbReference type="RuleBase" id="RU000688"/>
    </source>
</evidence>
<evidence type="ECO:0000256" key="6">
    <source>
        <dbReference type="ARBA" id="ARBA00023170"/>
    </source>
</evidence>
<evidence type="ECO:0000256" key="9">
    <source>
        <dbReference type="SAM" id="Phobius"/>
    </source>
</evidence>
<keyword evidence="12" id="KW-1185">Reference proteome</keyword>
<dbReference type="Pfam" id="PF00001">
    <property type="entry name" value="7tm_1"/>
    <property type="match status" value="1"/>
</dbReference>
<keyword evidence="7 8" id="KW-0807">Transducer</keyword>